<evidence type="ECO:0000313" key="3">
    <source>
        <dbReference type="EMBL" id="QDT55308.1"/>
    </source>
</evidence>
<feature type="signal peptide" evidence="2">
    <location>
        <begin position="1"/>
        <end position="18"/>
    </location>
</feature>
<feature type="transmembrane region" description="Helical" evidence="1">
    <location>
        <begin position="34"/>
        <end position="51"/>
    </location>
</feature>
<feature type="transmembrane region" description="Helical" evidence="1">
    <location>
        <begin position="126"/>
        <end position="154"/>
    </location>
</feature>
<keyword evidence="2" id="KW-0732">Signal</keyword>
<feature type="transmembrane region" description="Helical" evidence="1">
    <location>
        <begin position="180"/>
        <end position="203"/>
    </location>
</feature>
<sequence length="306" mass="32989" precursor="true">MSLANTSLTCFLASYALAAALEATRLLRPMPINRWAAWLAAAAGFVAQTIYLLSRSRAIDLPPLLASTHDWLLVVAWLTVPVYLLIALLHKDVPVGLFILPAALLFVIASRFVSREPNAHLDSLRWWGMAHAAFLVLGIAGVVIAGGFSVMYLIQYSRLRHRTGETEGFRLFSLERTARLNWWCIVISVPLLTLGMATGALLTWLSQKTSQPVSLLNWSFLVSGVAWLALVVLFGWLLTSRRPTGRIVAWRTLLAGGFVLATVVTLGIVSGGMHGRGRSAKAAGPANVGQAATIGLPSTPSTGRPS</sequence>
<dbReference type="AlphaFoldDB" id="A0A517SGQ0"/>
<dbReference type="KEGG" id="ccos:Pan44_33510"/>
<organism evidence="3 4">
    <name type="scientific">Caulifigura coniformis</name>
    <dbReference type="NCBI Taxonomy" id="2527983"/>
    <lineage>
        <taxon>Bacteria</taxon>
        <taxon>Pseudomonadati</taxon>
        <taxon>Planctomycetota</taxon>
        <taxon>Planctomycetia</taxon>
        <taxon>Planctomycetales</taxon>
        <taxon>Planctomycetaceae</taxon>
        <taxon>Caulifigura</taxon>
    </lineage>
</organism>
<evidence type="ECO:0008006" key="5">
    <source>
        <dbReference type="Google" id="ProtNLM"/>
    </source>
</evidence>
<feature type="transmembrane region" description="Helical" evidence="1">
    <location>
        <begin position="95"/>
        <end position="114"/>
    </location>
</feature>
<name>A0A517SGQ0_9PLAN</name>
<evidence type="ECO:0000313" key="4">
    <source>
        <dbReference type="Proteomes" id="UP000315700"/>
    </source>
</evidence>
<keyword evidence="4" id="KW-1185">Reference proteome</keyword>
<dbReference type="InParanoid" id="A0A517SGQ0"/>
<reference evidence="3 4" key="1">
    <citation type="submission" date="2019-02" db="EMBL/GenBank/DDBJ databases">
        <title>Deep-cultivation of Planctomycetes and their phenomic and genomic characterization uncovers novel biology.</title>
        <authorList>
            <person name="Wiegand S."/>
            <person name="Jogler M."/>
            <person name="Boedeker C."/>
            <person name="Pinto D."/>
            <person name="Vollmers J."/>
            <person name="Rivas-Marin E."/>
            <person name="Kohn T."/>
            <person name="Peeters S.H."/>
            <person name="Heuer A."/>
            <person name="Rast P."/>
            <person name="Oberbeckmann S."/>
            <person name="Bunk B."/>
            <person name="Jeske O."/>
            <person name="Meyerdierks A."/>
            <person name="Storesund J.E."/>
            <person name="Kallscheuer N."/>
            <person name="Luecker S."/>
            <person name="Lage O.M."/>
            <person name="Pohl T."/>
            <person name="Merkel B.J."/>
            <person name="Hornburger P."/>
            <person name="Mueller R.-W."/>
            <person name="Bruemmer F."/>
            <person name="Labrenz M."/>
            <person name="Spormann A.M."/>
            <person name="Op den Camp H."/>
            <person name="Overmann J."/>
            <person name="Amann R."/>
            <person name="Jetten M.S.M."/>
            <person name="Mascher T."/>
            <person name="Medema M.H."/>
            <person name="Devos D.P."/>
            <person name="Kaster A.-K."/>
            <person name="Ovreas L."/>
            <person name="Rohde M."/>
            <person name="Galperin M.Y."/>
            <person name="Jogler C."/>
        </authorList>
    </citation>
    <scope>NUCLEOTIDE SEQUENCE [LARGE SCALE GENOMIC DNA]</scope>
    <source>
        <strain evidence="3 4">Pan44</strain>
    </source>
</reference>
<dbReference type="OrthoDB" id="257620at2"/>
<feature type="transmembrane region" description="Helical" evidence="1">
    <location>
        <begin position="71"/>
        <end position="89"/>
    </location>
</feature>
<keyword evidence="1" id="KW-0472">Membrane</keyword>
<feature type="transmembrane region" description="Helical" evidence="1">
    <location>
        <begin position="248"/>
        <end position="269"/>
    </location>
</feature>
<dbReference type="RefSeq" id="WP_145031076.1">
    <property type="nucleotide sequence ID" value="NZ_CP036271.1"/>
</dbReference>
<keyword evidence="1" id="KW-1133">Transmembrane helix</keyword>
<dbReference type="Proteomes" id="UP000315700">
    <property type="component" value="Chromosome"/>
</dbReference>
<evidence type="ECO:0000256" key="1">
    <source>
        <dbReference type="SAM" id="Phobius"/>
    </source>
</evidence>
<accession>A0A517SGQ0</accession>
<feature type="transmembrane region" description="Helical" evidence="1">
    <location>
        <begin position="215"/>
        <end position="236"/>
    </location>
</feature>
<protein>
    <recommendedName>
        <fullName evidence="5">Cytochrome C assembly protein</fullName>
    </recommendedName>
</protein>
<evidence type="ECO:0000256" key="2">
    <source>
        <dbReference type="SAM" id="SignalP"/>
    </source>
</evidence>
<gene>
    <name evidence="3" type="ORF">Pan44_33510</name>
</gene>
<dbReference type="EMBL" id="CP036271">
    <property type="protein sequence ID" value="QDT55308.1"/>
    <property type="molecule type" value="Genomic_DNA"/>
</dbReference>
<proteinExistence type="predicted"/>
<feature type="chain" id="PRO_5022049367" description="Cytochrome C assembly protein" evidence="2">
    <location>
        <begin position="19"/>
        <end position="306"/>
    </location>
</feature>
<keyword evidence="1" id="KW-0812">Transmembrane</keyword>